<dbReference type="SMART" id="SM00382">
    <property type="entry name" value="AAA"/>
    <property type="match status" value="1"/>
</dbReference>
<dbReference type="InterPro" id="IPR027417">
    <property type="entry name" value="P-loop_NTPase"/>
</dbReference>
<dbReference type="Gene3D" id="3.40.50.300">
    <property type="entry name" value="P-loop containing nucleotide triphosphate hydrolases"/>
    <property type="match status" value="1"/>
</dbReference>
<accession>A0A842JE43</accession>
<dbReference type="GO" id="GO:0005524">
    <property type="term" value="F:ATP binding"/>
    <property type="evidence" value="ECO:0007669"/>
    <property type="project" value="InterPro"/>
</dbReference>
<dbReference type="SUPFAM" id="SSF52540">
    <property type="entry name" value="P-loop containing nucleoside triphosphate hydrolases"/>
    <property type="match status" value="1"/>
</dbReference>
<dbReference type="RefSeq" id="WP_185904681.1">
    <property type="nucleotide sequence ID" value="NZ_JACMSE010000002.1"/>
</dbReference>
<dbReference type="InterPro" id="IPR003593">
    <property type="entry name" value="AAA+_ATPase"/>
</dbReference>
<dbReference type="EMBL" id="JACMSE010000002">
    <property type="protein sequence ID" value="MBC2888761.1"/>
    <property type="molecule type" value="Genomic_DNA"/>
</dbReference>
<evidence type="ECO:0000259" key="1">
    <source>
        <dbReference type="SMART" id="SM00382"/>
    </source>
</evidence>
<dbReference type="CDD" id="cd00009">
    <property type="entry name" value="AAA"/>
    <property type="match status" value="1"/>
</dbReference>
<sequence>MDIQQAKQQIKNAMLAYFAKDEFGNYRLPTERQRPVFLLGAPGIGKTAIMEQIAQELDVGFVSYSMTHHTRQSALGLPFIAKKTYGDVEYDVSEYTMSEIIAAVYDAMEATGHPEGILFLDEINCVSETLTPAMLQFLQYKVFGRHRVPDGWIVVTAGNPPEYNRTAHDFDIATWDRLKRIDVEPDFAAWRAFAVETGVHPAVLTYLDIERDHFYRVETTVDGKSFVTARGWDDLSAICKLYEEQGIPVDELLVGQYVQNAEIAKRFSVYYDLFSKYRADYQIDRILAGEADEGIVERARAAAFDERVSLMGLVTDALGGRVRDAVLEERAVAFAHARLAAMRDVILSGANGVSAVEGSPAATATDAADVLPLVREETAALQRRLDAERKSGLLSDEKYLAYERTLGLLDRAQRVDAAGSVSFSQVKNLFGEMVDALDARIADASAALDHAFRFVEDAFGEGQEMLLLVTDLSVNRYGMAFINDHGCERYFAHNEALLFNERGSDLADRINQLDLTEEQA</sequence>
<evidence type="ECO:0000313" key="3">
    <source>
        <dbReference type="Proteomes" id="UP000587396"/>
    </source>
</evidence>
<gene>
    <name evidence="2" type="ORF">H7313_05275</name>
</gene>
<feature type="domain" description="AAA+ ATPase" evidence="1">
    <location>
        <begin position="32"/>
        <end position="187"/>
    </location>
</feature>
<evidence type="ECO:0000313" key="2">
    <source>
        <dbReference type="EMBL" id="MBC2888761.1"/>
    </source>
</evidence>
<dbReference type="AlphaFoldDB" id="A0A842JE43"/>
<protein>
    <submittedName>
        <fullName evidence="2">AAA family ATPase</fullName>
    </submittedName>
</protein>
<organism evidence="2 3">
    <name type="scientific">Gordonibacter massiliensis</name>
    <name type="common">ex Traore et al. 2017</name>
    <dbReference type="NCBI Taxonomy" id="1841863"/>
    <lineage>
        <taxon>Bacteria</taxon>
        <taxon>Bacillati</taxon>
        <taxon>Actinomycetota</taxon>
        <taxon>Coriobacteriia</taxon>
        <taxon>Eggerthellales</taxon>
        <taxon>Eggerthellaceae</taxon>
        <taxon>Gordonibacter</taxon>
    </lineage>
</organism>
<dbReference type="Proteomes" id="UP000587396">
    <property type="component" value="Unassembled WGS sequence"/>
</dbReference>
<comment type="caution">
    <text evidence="2">The sequence shown here is derived from an EMBL/GenBank/DDBJ whole genome shotgun (WGS) entry which is preliminary data.</text>
</comment>
<name>A0A842JE43_9ACTN</name>
<reference evidence="2 3" key="1">
    <citation type="submission" date="2020-08" db="EMBL/GenBank/DDBJ databases">
        <authorList>
            <person name="Liu C."/>
            <person name="Sun Q."/>
        </authorList>
    </citation>
    <scope>NUCLEOTIDE SEQUENCE [LARGE SCALE GENOMIC DNA]</scope>
    <source>
        <strain evidence="2 3">N22</strain>
    </source>
</reference>
<dbReference type="GO" id="GO:0016887">
    <property type="term" value="F:ATP hydrolysis activity"/>
    <property type="evidence" value="ECO:0007669"/>
    <property type="project" value="InterPro"/>
</dbReference>
<dbReference type="InterPro" id="IPR003959">
    <property type="entry name" value="ATPase_AAA_core"/>
</dbReference>
<dbReference type="Pfam" id="PF00004">
    <property type="entry name" value="AAA"/>
    <property type="match status" value="1"/>
</dbReference>
<keyword evidence="3" id="KW-1185">Reference proteome</keyword>
<proteinExistence type="predicted"/>